<dbReference type="Proteomes" id="UP000004457">
    <property type="component" value="Unassembled WGS sequence"/>
</dbReference>
<name>C0ERI8_NEIFL</name>
<comment type="caution">
    <text evidence="1">The sequence shown here is derived from an EMBL/GenBank/DDBJ whole genome shotgun (WGS) entry which is preliminary data.</text>
</comment>
<dbReference type="EMBL" id="ACEN01000117">
    <property type="protein sequence ID" value="EEG32356.1"/>
    <property type="molecule type" value="Genomic_DNA"/>
</dbReference>
<keyword evidence="2" id="KW-1185">Reference proteome</keyword>
<dbReference type="AlphaFoldDB" id="C0ERI8"/>
<accession>C0ERI8</accession>
<reference evidence="1 2" key="1">
    <citation type="submission" date="2009-01" db="EMBL/GenBank/DDBJ databases">
        <authorList>
            <person name="Fulton L."/>
            <person name="Clifton S."/>
            <person name="Chinwalla A.T."/>
            <person name="Mitreva M."/>
            <person name="Sodergren E."/>
            <person name="Weinstock G."/>
            <person name="Clifton S."/>
            <person name="Dooling D.J."/>
            <person name="Fulton B."/>
            <person name="Minx P."/>
            <person name="Pepin K.H."/>
            <person name="Johnson M."/>
            <person name="Bhonagiri V."/>
            <person name="Nash W.E."/>
            <person name="Mardis E.R."/>
            <person name="Wilson R.K."/>
        </authorList>
    </citation>
    <scope>NUCLEOTIDE SEQUENCE [LARGE SCALE GENOMIC DNA]</scope>
    <source>
        <strain evidence="1 2">NRL30031/H210</strain>
    </source>
</reference>
<organism evidence="1 2">
    <name type="scientific">Neisseria flavescens NRL30031/H210</name>
    <dbReference type="NCBI Taxonomy" id="546264"/>
    <lineage>
        <taxon>Bacteria</taxon>
        <taxon>Pseudomonadati</taxon>
        <taxon>Pseudomonadota</taxon>
        <taxon>Betaproteobacteria</taxon>
        <taxon>Neisseriales</taxon>
        <taxon>Neisseriaceae</taxon>
        <taxon>Neisseria</taxon>
    </lineage>
</organism>
<protein>
    <submittedName>
        <fullName evidence="1">Uncharacterized protein</fullName>
    </submittedName>
</protein>
<evidence type="ECO:0000313" key="1">
    <source>
        <dbReference type="EMBL" id="EEG32356.1"/>
    </source>
</evidence>
<evidence type="ECO:0000313" key="2">
    <source>
        <dbReference type="Proteomes" id="UP000004457"/>
    </source>
</evidence>
<gene>
    <name evidence="1" type="ORF">NEIFLAOT_02590</name>
</gene>
<proteinExistence type="predicted"/>
<sequence length="54" mass="5735">MPTNKKIHNTPLNTQKRVKMKTLIKLAAASLIGMSGLTVGATNIAKNMAEAANK</sequence>